<feature type="domain" description="HAT C-terminal dimerisation" evidence="8">
    <location>
        <begin position="943"/>
        <end position="1023"/>
    </location>
</feature>
<evidence type="ECO:0000256" key="1">
    <source>
        <dbReference type="ARBA" id="ARBA00004123"/>
    </source>
</evidence>
<evidence type="ECO:0000256" key="5">
    <source>
        <dbReference type="ARBA" id="ARBA00023242"/>
    </source>
</evidence>
<evidence type="ECO:0000259" key="8">
    <source>
        <dbReference type="Pfam" id="PF05699"/>
    </source>
</evidence>
<gene>
    <name evidence="9" type="ORF">MVEN_00032800</name>
</gene>
<dbReference type="InterPro" id="IPR012337">
    <property type="entry name" value="RNaseH-like_sf"/>
</dbReference>
<name>A0A8H6Z6I0_9AGAR</name>
<dbReference type="OrthoDB" id="3259198at2759"/>
<dbReference type="InterPro" id="IPR008906">
    <property type="entry name" value="HATC_C_dom"/>
</dbReference>
<dbReference type="GO" id="GO:0046983">
    <property type="term" value="F:protein dimerization activity"/>
    <property type="evidence" value="ECO:0007669"/>
    <property type="project" value="InterPro"/>
</dbReference>
<comment type="subcellular location">
    <subcellularLocation>
        <location evidence="1">Nucleus</location>
    </subcellularLocation>
</comment>
<reference evidence="9" key="1">
    <citation type="submission" date="2020-05" db="EMBL/GenBank/DDBJ databases">
        <title>Mycena genomes resolve the evolution of fungal bioluminescence.</title>
        <authorList>
            <person name="Tsai I.J."/>
        </authorList>
    </citation>
    <scope>NUCLEOTIDE SEQUENCE</scope>
    <source>
        <strain evidence="9">CCC161011</strain>
    </source>
</reference>
<dbReference type="AlphaFoldDB" id="A0A8H6Z6I0"/>
<evidence type="ECO:0000313" key="9">
    <source>
        <dbReference type="EMBL" id="KAF7371762.1"/>
    </source>
</evidence>
<evidence type="ECO:0000256" key="3">
    <source>
        <dbReference type="ARBA" id="ARBA00022771"/>
    </source>
</evidence>
<dbReference type="SUPFAM" id="SSF53098">
    <property type="entry name" value="Ribonuclease H-like"/>
    <property type="match status" value="1"/>
</dbReference>
<feature type="compositionally biased region" description="Basic residues" evidence="6">
    <location>
        <begin position="196"/>
        <end position="208"/>
    </location>
</feature>
<proteinExistence type="predicted"/>
<dbReference type="Proteomes" id="UP000620124">
    <property type="component" value="Unassembled WGS sequence"/>
</dbReference>
<evidence type="ECO:0000256" key="2">
    <source>
        <dbReference type="ARBA" id="ARBA00022723"/>
    </source>
</evidence>
<dbReference type="EMBL" id="JACAZI010000001">
    <property type="protein sequence ID" value="KAF7371762.1"/>
    <property type="molecule type" value="Genomic_DNA"/>
</dbReference>
<sequence>MPEPLVKYEERPRSKSLPKCGTLFESRPEAVAFNWMKWLIVNIAVFLLPFASGLTAFLLLGSRLGVPHNQSSHDFVFFLAYMAISTGLNICAQVVAGIAPTSPSCLSDGPFTIFILGGHHRSLPMVVIAAMTPDDLYSRLAELVTVGVEFRGRKPSGCQPTASSSRPNRTRNTTRIDVILEAERVDEDGNPETHRKPVKRKRPSKSKVKPVDSDPDDSDFETDENGNESTSSSDSDIEEILPNTELADSLPTKTVPEKSQRRRTEKPPRKKSKGKAKATDPPEEPITSTPPVPVQEPSVPMKPKVQVGVSWASMVMKLIYHVQNGSVEEGARYYKCYLRNRKVFKIGRKMNYNTNGLQSHLRSHFLAHYRLFKVLNSRDTPPTDVELALARGSMPMTPEKAIEYLAQLDSISNDIKEMFEKQAAASDELWDQEHFKNLLAKWVAACDQPFSAVDAVEFRELLQYTHHPARKALKIPHAKSIKVRIDKMGEEMVASLSEMFKENTSDFVLSLDAWTSSNGFAFLAIVIHYIGNNGKLEECVINFRELIGKHSGENMAAAVWETIEKFGLIGRITAFVMDNATNNDTLVEAFACRCRALGIPFSSRDARMRCMPDTIHLAALKLLEAIGALTKDEKKKAKSRSTPYQDAATESLSHAQDNRSSEVEDGEDDEVMKPTSLVGCAVFKAGILFSANLRKIVRHVRSSPQRRRSWQKEVRNCMESSPGTINSVLNLILDVKTRWSSTHQMLRRASQFREPIFNYVAKDSELREHELNAAEWDALQLVTQWLKMFRSATTQMSAMKQPMLSSTHVIFWGLQQHLKAIISELPESADPALKEGLVNAHRKLSDYFTKFDQSRYYSWAALLDPRISYESLREDYADDPEPLAELEISKINLQSHFKQHYVAATPAPPPAAESQSELGSPQKVDFTSRYKKRGSAATTSDELAEYFRLTSVPEPFEVVDPLQWWYSRRLQFPQLYRLAHNVLCIPGSAVAVERIFSGGRDTIGLRRASLKAETIETLMFVKARLRLARKAIIDLTGDKDDAI</sequence>
<feature type="compositionally biased region" description="Polar residues" evidence="6">
    <location>
        <begin position="640"/>
        <end position="655"/>
    </location>
</feature>
<comment type="caution">
    <text evidence="9">The sequence shown here is derived from an EMBL/GenBank/DDBJ whole genome shotgun (WGS) entry which is preliminary data.</text>
</comment>
<dbReference type="Pfam" id="PF05699">
    <property type="entry name" value="Dimer_Tnp_hAT"/>
    <property type="match status" value="1"/>
</dbReference>
<keyword evidence="5" id="KW-0539">Nucleus</keyword>
<feature type="transmembrane region" description="Helical" evidence="7">
    <location>
        <begin position="74"/>
        <end position="96"/>
    </location>
</feature>
<feature type="compositionally biased region" description="Low complexity" evidence="6">
    <location>
        <begin position="160"/>
        <end position="175"/>
    </location>
</feature>
<keyword evidence="7" id="KW-0472">Membrane</keyword>
<organism evidence="9 10">
    <name type="scientific">Mycena venus</name>
    <dbReference type="NCBI Taxonomy" id="2733690"/>
    <lineage>
        <taxon>Eukaryota</taxon>
        <taxon>Fungi</taxon>
        <taxon>Dikarya</taxon>
        <taxon>Basidiomycota</taxon>
        <taxon>Agaricomycotina</taxon>
        <taxon>Agaricomycetes</taxon>
        <taxon>Agaricomycetidae</taxon>
        <taxon>Agaricales</taxon>
        <taxon>Marasmiineae</taxon>
        <taxon>Mycenaceae</taxon>
        <taxon>Mycena</taxon>
    </lineage>
</organism>
<feature type="region of interest" description="Disordered" evidence="6">
    <location>
        <begin position="154"/>
        <end position="300"/>
    </location>
</feature>
<feature type="compositionally biased region" description="Basic residues" evidence="6">
    <location>
        <begin position="260"/>
        <end position="276"/>
    </location>
</feature>
<dbReference type="PANTHER" id="PTHR46481:SF10">
    <property type="entry name" value="ZINC FINGER BED DOMAIN-CONTAINING PROTEIN 39"/>
    <property type="match status" value="1"/>
</dbReference>
<keyword evidence="7" id="KW-0812">Transmembrane</keyword>
<feature type="compositionally biased region" description="Acidic residues" evidence="6">
    <location>
        <begin position="213"/>
        <end position="226"/>
    </location>
</feature>
<evidence type="ECO:0000256" key="6">
    <source>
        <dbReference type="SAM" id="MobiDB-lite"/>
    </source>
</evidence>
<keyword evidence="10" id="KW-1185">Reference proteome</keyword>
<protein>
    <submittedName>
        <fullName evidence="9">Transposase-like protein</fullName>
    </submittedName>
</protein>
<dbReference type="InterPro" id="IPR052035">
    <property type="entry name" value="ZnF_BED_domain_contain"/>
</dbReference>
<evidence type="ECO:0000256" key="4">
    <source>
        <dbReference type="ARBA" id="ARBA00022833"/>
    </source>
</evidence>
<keyword evidence="7" id="KW-1133">Transmembrane helix</keyword>
<dbReference type="PANTHER" id="PTHR46481">
    <property type="entry name" value="ZINC FINGER BED DOMAIN-CONTAINING PROTEIN 4"/>
    <property type="match status" value="1"/>
</dbReference>
<evidence type="ECO:0000256" key="7">
    <source>
        <dbReference type="SAM" id="Phobius"/>
    </source>
</evidence>
<evidence type="ECO:0000313" key="10">
    <source>
        <dbReference type="Proteomes" id="UP000620124"/>
    </source>
</evidence>
<keyword evidence="4" id="KW-0862">Zinc</keyword>
<keyword evidence="3" id="KW-0863">Zinc-finger</keyword>
<accession>A0A8H6Z6I0</accession>
<feature type="transmembrane region" description="Helical" evidence="7">
    <location>
        <begin position="38"/>
        <end position="62"/>
    </location>
</feature>
<dbReference type="GO" id="GO:0008270">
    <property type="term" value="F:zinc ion binding"/>
    <property type="evidence" value="ECO:0007669"/>
    <property type="project" value="UniProtKB-KW"/>
</dbReference>
<feature type="region of interest" description="Disordered" evidence="6">
    <location>
        <begin position="634"/>
        <end position="671"/>
    </location>
</feature>
<dbReference type="GO" id="GO:0005634">
    <property type="term" value="C:nucleus"/>
    <property type="evidence" value="ECO:0007669"/>
    <property type="project" value="UniProtKB-SubCell"/>
</dbReference>
<keyword evidence="2" id="KW-0479">Metal-binding</keyword>